<accession>A0ABQ6JKW4</accession>
<dbReference type="InterPro" id="IPR052179">
    <property type="entry name" value="DD-CPase-like"/>
</dbReference>
<organism evidence="2 3">
    <name type="scientific">Angustibacter aerolatus</name>
    <dbReference type="NCBI Taxonomy" id="1162965"/>
    <lineage>
        <taxon>Bacteria</taxon>
        <taxon>Bacillati</taxon>
        <taxon>Actinomycetota</taxon>
        <taxon>Actinomycetes</taxon>
        <taxon>Kineosporiales</taxon>
        <taxon>Kineosporiaceae</taxon>
    </lineage>
</organism>
<dbReference type="Gene3D" id="3.30.1380.10">
    <property type="match status" value="1"/>
</dbReference>
<comment type="caution">
    <text evidence="2">The sequence shown here is derived from an EMBL/GenBank/DDBJ whole genome shotgun (WGS) entry which is preliminary data.</text>
</comment>
<dbReference type="InterPro" id="IPR009045">
    <property type="entry name" value="Zn_M74/Hedgehog-like"/>
</dbReference>
<dbReference type="CDD" id="cd14814">
    <property type="entry name" value="Peptidase_M15"/>
    <property type="match status" value="1"/>
</dbReference>
<dbReference type="PROSITE" id="PS51674">
    <property type="entry name" value="4FE4S_WBL"/>
    <property type="match status" value="1"/>
</dbReference>
<keyword evidence="3" id="KW-1185">Reference proteome</keyword>
<dbReference type="Pfam" id="PF02557">
    <property type="entry name" value="VanY"/>
    <property type="match status" value="1"/>
</dbReference>
<dbReference type="SUPFAM" id="SSF55166">
    <property type="entry name" value="Hedgehog/DD-peptidase"/>
    <property type="match status" value="1"/>
</dbReference>
<proteinExistence type="predicted"/>
<protein>
    <recommendedName>
        <fullName evidence="1">4Fe-4S Wbl-type domain-containing protein</fullName>
    </recommendedName>
</protein>
<dbReference type="InterPro" id="IPR034768">
    <property type="entry name" value="4FE4S_WBL"/>
</dbReference>
<dbReference type="Proteomes" id="UP001157017">
    <property type="component" value="Unassembled WGS sequence"/>
</dbReference>
<evidence type="ECO:0000313" key="3">
    <source>
        <dbReference type="Proteomes" id="UP001157017"/>
    </source>
</evidence>
<evidence type="ECO:0000313" key="2">
    <source>
        <dbReference type="EMBL" id="GMA87497.1"/>
    </source>
</evidence>
<feature type="domain" description="4Fe-4S Wbl-type" evidence="1">
    <location>
        <begin position="139"/>
        <end position="198"/>
    </location>
</feature>
<dbReference type="PANTHER" id="PTHR34385">
    <property type="entry name" value="D-ALANYL-D-ALANINE CARBOXYPEPTIDASE"/>
    <property type="match status" value="1"/>
</dbReference>
<sequence length="214" mass="22597">MRCDAARALDAMSAAYRASSVSGGRDLAVTDSYRSYAAQVSTKARKGNLAATPGTSNHGWGLAIDFGGGIQTTGSTAHAWMLTHAGHYGWVHPAWARPGGSKPEPWHWEYVGTTSTSATRLGADGMSTPVMGHRYVRPACSFRLDLPWLRDTRTVSRTDADAMRAFCAGCPLLAACSADAATETGGWWAGRDRGLTRVVVAGETPALPGLEDVA</sequence>
<evidence type="ECO:0000259" key="1">
    <source>
        <dbReference type="PROSITE" id="PS51674"/>
    </source>
</evidence>
<reference evidence="3" key="1">
    <citation type="journal article" date="2019" name="Int. J. Syst. Evol. Microbiol.">
        <title>The Global Catalogue of Microorganisms (GCM) 10K type strain sequencing project: providing services to taxonomists for standard genome sequencing and annotation.</title>
        <authorList>
            <consortium name="The Broad Institute Genomics Platform"/>
            <consortium name="The Broad Institute Genome Sequencing Center for Infectious Disease"/>
            <person name="Wu L."/>
            <person name="Ma J."/>
        </authorList>
    </citation>
    <scope>NUCLEOTIDE SEQUENCE [LARGE SCALE GENOMIC DNA]</scope>
    <source>
        <strain evidence="3">NBRC 108730</strain>
    </source>
</reference>
<name>A0ABQ6JKW4_9ACTN</name>
<dbReference type="EMBL" id="BSUZ01000001">
    <property type="protein sequence ID" value="GMA87497.1"/>
    <property type="molecule type" value="Genomic_DNA"/>
</dbReference>
<gene>
    <name evidence="2" type="ORF">GCM10025868_27470</name>
</gene>
<dbReference type="InterPro" id="IPR003709">
    <property type="entry name" value="VanY-like_core_dom"/>
</dbReference>
<dbReference type="PANTHER" id="PTHR34385:SF1">
    <property type="entry name" value="PEPTIDOGLYCAN L-ALANYL-D-GLUTAMATE ENDOPEPTIDASE CWLK"/>
    <property type="match status" value="1"/>
</dbReference>